<comment type="caution">
    <text evidence="2">The sequence shown here is derived from an EMBL/GenBank/DDBJ whole genome shotgun (WGS) entry which is preliminary data.</text>
</comment>
<dbReference type="PROSITE" id="PS00626">
    <property type="entry name" value="RCC1_2"/>
    <property type="match status" value="2"/>
</dbReference>
<evidence type="ECO:0000313" key="2">
    <source>
        <dbReference type="EMBL" id="RNI26836.1"/>
    </source>
</evidence>
<dbReference type="PRINTS" id="PR00633">
    <property type="entry name" value="RCCNDNSATION"/>
</dbReference>
<dbReference type="InterPro" id="IPR035986">
    <property type="entry name" value="PKD_dom_sf"/>
</dbReference>
<evidence type="ECO:0000313" key="3">
    <source>
        <dbReference type="Proteomes" id="UP000272117"/>
    </source>
</evidence>
<dbReference type="SMART" id="SM00089">
    <property type="entry name" value="PKD"/>
    <property type="match status" value="1"/>
</dbReference>
<dbReference type="CDD" id="cd00146">
    <property type="entry name" value="PKD"/>
    <property type="match status" value="1"/>
</dbReference>
<name>A0A3M9MMS0_9BACT</name>
<feature type="domain" description="PKD" evidence="1">
    <location>
        <begin position="388"/>
        <end position="467"/>
    </location>
</feature>
<dbReference type="OrthoDB" id="1491125at2"/>
<protein>
    <recommendedName>
        <fullName evidence="1">PKD domain-containing protein</fullName>
    </recommendedName>
</protein>
<evidence type="ECO:0000259" key="1">
    <source>
        <dbReference type="PROSITE" id="PS50093"/>
    </source>
</evidence>
<dbReference type="EMBL" id="RJJD01000005">
    <property type="protein sequence ID" value="RNI26836.1"/>
    <property type="molecule type" value="Genomic_DNA"/>
</dbReference>
<accession>A0A3M9MMS0</accession>
<sequence length="997" mass="106673">MLVHSSIFIYKPPSHFRSNQGVTPFKWFCVLGSILWLSLSASCWAKVPLPAKVDVLNAVTSDSSPMLSGRGGKRAVNRRVDGPGYTPINVSSLETLIGKKIVSIAEGKDRTFEFDAIQPDVVTAYTLLLAADGTVYMYYFGQYVEPVPGLTGVKAIAVGYHHYLALGADGNVYGWGEGNYWQLGEGYYEGSPTPVQIQGLSNIKAVASGGYHSLALDEAGNVFSWGDGGFQLDNYYAPGGNNLHMMRKVWGPGATAIAAGDWHSLLIGADGMVYEWGYHRSSQGIHPDIPARKSFWQSPLPIKQVQGIVGARAVAAELFTSHALSVEGKVYQWGYVRKEFQGLYPVPGGEGETISYTYYEDKSSYTAEEVQVPFPPTCVDPVVAFTASTATLGFSTTFTDLSTNVTQDAVYAWDFNGDGVSDSNAKGNASFTYPAAGTHTARLTIGNGICEKSHVITVTVKAPIVSGVQWDYRFGGTGNDQLYTVLQTSDGGFLLGGTSTSSNTGDKTETTRGGKDYWIVKVDSTGIKQWDKRFGGFADDELRSLTQTSDGGFLLAGSSLSETGGDKSEVSRGGLDYWIVKVNNSGVKLWNKRFGGSADDQLRSVTPTSDGGFLLGGYSASDISGDRRQSNQGLTDYWIVKVTGTGTKQWDRRFGGAAADELHTMVNTPDGGFLLGGFSASRISGDKTEASRGGKDFWIVKVGSTGAKLWDKRFGGTDEDVLNSLAVTPDGGFLLGGTSLSGTGPDMSEVSRGGMDYWVIKVNSAGTKLWNRRFGGSADDELNGVILTSDGGFLLGGRSASGISGDRKQASQGLTDYWIVKISGPGAKQWDKRYGGSAEDELHAMLQTRDGGYLLGGFSASGVSGDKTQPSQGLTDYWILKEGNAGTSQASLTTLDDGHSNQVAGTAETGEQVLTADPNPFAEKMLVRFHLARPGHMSLKVYNDHGLEVASLFDGEGEQGKQYAFEWSAEKLAPGIYIVRLATAKGKAVHKKVLLVR</sequence>
<reference evidence="2 3" key="1">
    <citation type="submission" date="2018-11" db="EMBL/GenBank/DDBJ databases">
        <title>Rufibacter latericius sp. nov., isolated from water in Baiyang Lake.</title>
        <authorList>
            <person name="Yang Y."/>
        </authorList>
    </citation>
    <scope>NUCLEOTIDE SEQUENCE [LARGE SCALE GENOMIC DNA]</scope>
    <source>
        <strain evidence="2 3">R-22-1c-1</strain>
    </source>
</reference>
<dbReference type="Pfam" id="PF00801">
    <property type="entry name" value="PKD"/>
    <property type="match status" value="1"/>
</dbReference>
<dbReference type="AlphaFoldDB" id="A0A3M9MMS0"/>
<dbReference type="Proteomes" id="UP000272117">
    <property type="component" value="Unassembled WGS sequence"/>
</dbReference>
<dbReference type="InterPro" id="IPR009091">
    <property type="entry name" value="RCC1/BLIP-II"/>
</dbReference>
<dbReference type="SUPFAM" id="SSF49299">
    <property type="entry name" value="PKD domain"/>
    <property type="match status" value="1"/>
</dbReference>
<dbReference type="Gene3D" id="2.130.10.30">
    <property type="entry name" value="Regulator of chromosome condensation 1/beta-lactamase-inhibitor protein II"/>
    <property type="match status" value="1"/>
</dbReference>
<dbReference type="PANTHER" id="PTHR42754">
    <property type="entry name" value="ENDOGLUCANASE"/>
    <property type="match status" value="1"/>
</dbReference>
<dbReference type="Gene3D" id="2.60.40.10">
    <property type="entry name" value="Immunoglobulins"/>
    <property type="match status" value="1"/>
</dbReference>
<gene>
    <name evidence="2" type="ORF">EFB08_10160</name>
</gene>
<dbReference type="InterPro" id="IPR000408">
    <property type="entry name" value="Reg_chr_condens"/>
</dbReference>
<keyword evidence="3" id="KW-1185">Reference proteome</keyword>
<dbReference type="InterPro" id="IPR013783">
    <property type="entry name" value="Ig-like_fold"/>
</dbReference>
<dbReference type="PROSITE" id="PS50093">
    <property type="entry name" value="PKD"/>
    <property type="match status" value="1"/>
</dbReference>
<dbReference type="PANTHER" id="PTHR42754:SF1">
    <property type="entry name" value="LIPOPROTEIN"/>
    <property type="match status" value="1"/>
</dbReference>
<dbReference type="SUPFAM" id="SSF50985">
    <property type="entry name" value="RCC1/BLIP-II"/>
    <property type="match status" value="1"/>
</dbReference>
<dbReference type="InterPro" id="IPR022409">
    <property type="entry name" value="PKD/Chitinase_dom"/>
</dbReference>
<dbReference type="InterPro" id="IPR000601">
    <property type="entry name" value="PKD_dom"/>
</dbReference>
<proteinExistence type="predicted"/>
<organism evidence="2 3">
    <name type="scientific">Rufibacter latericius</name>
    <dbReference type="NCBI Taxonomy" id="2487040"/>
    <lineage>
        <taxon>Bacteria</taxon>
        <taxon>Pseudomonadati</taxon>
        <taxon>Bacteroidota</taxon>
        <taxon>Cytophagia</taxon>
        <taxon>Cytophagales</taxon>
        <taxon>Hymenobacteraceae</taxon>
        <taxon>Rufibacter</taxon>
    </lineage>
</organism>
<dbReference type="PROSITE" id="PS50012">
    <property type="entry name" value="RCC1_3"/>
    <property type="match status" value="1"/>
</dbReference>
<dbReference type="Pfam" id="PF00415">
    <property type="entry name" value="RCC1"/>
    <property type="match status" value="1"/>
</dbReference>